<dbReference type="EMBL" id="CP000155">
    <property type="protein sequence ID" value="ABC33186.1"/>
    <property type="molecule type" value="Genomic_DNA"/>
</dbReference>
<dbReference type="InterPro" id="IPR038142">
    <property type="entry name" value="Cytochrome_P460_sp"/>
</dbReference>
<accession>Q2S838</accession>
<dbReference type="eggNOG" id="COG2133">
    <property type="taxonomic scope" value="Bacteria"/>
</dbReference>
<gene>
    <name evidence="2" type="ordered locus">HCH_06547</name>
</gene>
<dbReference type="AlphaFoldDB" id="Q2S838"/>
<name>Q2S838_HAHCH</name>
<evidence type="ECO:0000313" key="3">
    <source>
        <dbReference type="Proteomes" id="UP000000238"/>
    </source>
</evidence>
<dbReference type="Proteomes" id="UP000000238">
    <property type="component" value="Chromosome"/>
</dbReference>
<evidence type="ECO:0000256" key="1">
    <source>
        <dbReference type="SAM" id="MobiDB-lite"/>
    </source>
</evidence>
<proteinExistence type="predicted"/>
<organism evidence="2 3">
    <name type="scientific">Hahella chejuensis (strain KCTC 2396)</name>
    <dbReference type="NCBI Taxonomy" id="349521"/>
    <lineage>
        <taxon>Bacteria</taxon>
        <taxon>Pseudomonadati</taxon>
        <taxon>Pseudomonadota</taxon>
        <taxon>Gammaproteobacteria</taxon>
        <taxon>Oceanospirillales</taxon>
        <taxon>Hahellaceae</taxon>
        <taxon>Hahella</taxon>
    </lineage>
</organism>
<dbReference type="Gene3D" id="1.10.1130.10">
    <property type="entry name" value="Flavocytochrome C3, Chain A"/>
    <property type="match status" value="1"/>
</dbReference>
<keyword evidence="3" id="KW-1185">Reference proteome</keyword>
<feature type="compositionally biased region" description="Polar residues" evidence="1">
    <location>
        <begin position="28"/>
        <end position="44"/>
    </location>
</feature>
<dbReference type="InterPro" id="IPR036280">
    <property type="entry name" value="Multihaem_cyt_sf"/>
</dbReference>
<dbReference type="SUPFAM" id="SSF48695">
    <property type="entry name" value="Multiheme cytochromes"/>
    <property type="match status" value="2"/>
</dbReference>
<dbReference type="PROSITE" id="PS51257">
    <property type="entry name" value="PROKAR_LIPOPROTEIN"/>
    <property type="match status" value="1"/>
</dbReference>
<dbReference type="KEGG" id="hch:HCH_06547"/>
<dbReference type="OrthoDB" id="9779283at2"/>
<sequence length="1022" mass="113377">MRKDVLTLVGGVSVCLSLLLASCRTPETGANSPPRSQSASQSDGQPADLPLPTSMPLRDYEKVLYTWLMQYDYKKLGWKHDKGVRDTGPFIRNEYFGTHPAVRIFYSPEVMRWLEGGRQGDIPDGSMIIKEMYTAPGVLYQDLAKDPKYQADPAAYEAMLGKLLTAWTVMVRDKAGSKDGWFWAGPSAPGEGQTVEKAVDSQLDNYSHAPYSSFGAPCLRCHGSAENMFTFSALRNIEGFFPEEYPLRFFVDTSWRSPEHMSNYPLSLLKDDPYAQSVFEIPELQRPWEDSEVPGLQAFLSQHMGQAELSALPMKNEALPNPNSAFLKQFPELARSVYLKVKPFPSQWADHVVPGPDGAEAFITSSNCLGCHGGLGGLPYGVTMFLQTGPNYGDGFNVSEYGEWRWSPMGLAGRDPIFHSQLESEMAYVAADGLMTPTPLKGSVADTQTAITNTCLSCHGAMGQRQLEIDAATDPALDPNFKVDYFYLTQVLSAAEPKPADYAYHKYGELAREGISCTVCHHINEPSAEQVASWNPANPGWLTPLTPKELAFGLFHNSTGRFERGPDDEYYGPFKDVSTRPMEDVLGVKPVHNGFMKDSQMCGTCHTINLPNIGMTQNPYPVLDAAETNPAFKDYPHTIEQATFLEWQNSAFAQGENDPNSDFKSCQGCHMPGGFETLDGSVKIDQLVTQIAAIQDANFPAAEHTLPLEDIDIPLRPDYNRHEHVGLNVFLLEMFDQFPDILGVDKTDYMTGADNGVDLAIDNMILQAQKETVDIDVKVEGVSNGVLTANVTLTNKTGHRFPSGVAFRRAFLEFLVMDGDKVVWGSGRTNSVGVIVDGKGIPLKTEFLPSPDAYQPHYQLITQENQVQIYEELNQNAQHEFTTSFVHRVYSPKDNRLLPKGWRVSTVFKPQGQVMEQFMAVTDPHGVGDDPDYQDQGPGFKGQDALTYKVTLPSGVNTGALSVKATLYYQSIPPYWLKQRFTTTPNGVATQRLYYMVSRLNLEGTPMENWKLVLKSMKVSGF</sequence>
<protein>
    <submittedName>
        <fullName evidence="2">Uncharacterized protein</fullName>
    </submittedName>
</protein>
<dbReference type="RefSeq" id="WP_011400238.1">
    <property type="nucleotide sequence ID" value="NC_007645.1"/>
</dbReference>
<reference evidence="2 3" key="1">
    <citation type="journal article" date="2005" name="Nucleic Acids Res.">
        <title>Genomic blueprint of Hahella chejuensis, a marine microbe producing an algicidal agent.</title>
        <authorList>
            <person name="Jeong H."/>
            <person name="Yim J.H."/>
            <person name="Lee C."/>
            <person name="Choi S.-H."/>
            <person name="Park Y.K."/>
            <person name="Yoon S.H."/>
            <person name="Hur C.-G."/>
            <person name="Kang H.-Y."/>
            <person name="Kim D."/>
            <person name="Lee H.H."/>
            <person name="Park K.H."/>
            <person name="Park S.-H."/>
            <person name="Park H.-S."/>
            <person name="Lee H.K."/>
            <person name="Oh T.K."/>
            <person name="Kim J.F."/>
        </authorList>
    </citation>
    <scope>NUCLEOTIDE SEQUENCE [LARGE SCALE GENOMIC DNA]</scope>
    <source>
        <strain evidence="2 3">KCTC 2396</strain>
    </source>
</reference>
<feature type="region of interest" description="Disordered" evidence="1">
    <location>
        <begin position="26"/>
        <end position="54"/>
    </location>
</feature>
<dbReference type="HOGENOM" id="CLU_291690_0_0_6"/>
<dbReference type="STRING" id="349521.HCH_06547"/>
<dbReference type="Gene3D" id="3.50.70.20">
    <property type="entry name" value="Cytochrome P460"/>
    <property type="match status" value="1"/>
</dbReference>
<evidence type="ECO:0000313" key="2">
    <source>
        <dbReference type="EMBL" id="ABC33186.1"/>
    </source>
</evidence>